<dbReference type="AlphaFoldDB" id="A0A0F9Q9C8"/>
<proteinExistence type="predicted"/>
<organism evidence="1">
    <name type="scientific">marine sediment metagenome</name>
    <dbReference type="NCBI Taxonomy" id="412755"/>
    <lineage>
        <taxon>unclassified sequences</taxon>
        <taxon>metagenomes</taxon>
        <taxon>ecological metagenomes</taxon>
    </lineage>
</organism>
<gene>
    <name evidence="1" type="ORF">LCGC14_1122570</name>
</gene>
<comment type="caution">
    <text evidence="1">The sequence shown here is derived from an EMBL/GenBank/DDBJ whole genome shotgun (WGS) entry which is preliminary data.</text>
</comment>
<dbReference type="EMBL" id="LAZR01005201">
    <property type="protein sequence ID" value="KKN01958.1"/>
    <property type="molecule type" value="Genomic_DNA"/>
</dbReference>
<evidence type="ECO:0000313" key="1">
    <source>
        <dbReference type="EMBL" id="KKN01958.1"/>
    </source>
</evidence>
<name>A0A0F9Q9C8_9ZZZZ</name>
<accession>A0A0F9Q9C8</accession>
<reference evidence="1" key="1">
    <citation type="journal article" date="2015" name="Nature">
        <title>Complex archaea that bridge the gap between prokaryotes and eukaryotes.</title>
        <authorList>
            <person name="Spang A."/>
            <person name="Saw J.H."/>
            <person name="Jorgensen S.L."/>
            <person name="Zaremba-Niedzwiedzka K."/>
            <person name="Martijn J."/>
            <person name="Lind A.E."/>
            <person name="van Eijk R."/>
            <person name="Schleper C."/>
            <person name="Guy L."/>
            <person name="Ettema T.J."/>
        </authorList>
    </citation>
    <scope>NUCLEOTIDE SEQUENCE</scope>
</reference>
<protein>
    <submittedName>
        <fullName evidence="1">Uncharacterized protein</fullName>
    </submittedName>
</protein>
<sequence length="133" mass="15567">MTKILTHYAHATYQTELAKVPDTEYYHLIDPDGDVFNKDERAGCAWDDNAKCPPNIYPILAKDVDPSQFKILLIHWHPLIIPLCEKWPTLPAVFLEHTWPRTQADADHWKQVREKYIDYTVFITPTSKIAWGY</sequence>